<reference evidence="2" key="1">
    <citation type="journal article" date="2014" name="Int. J. Syst. Evol. Microbiol.">
        <title>Complete genome sequence of Corynebacterium casei LMG S-19264T (=DSM 44701T), isolated from a smear-ripened cheese.</title>
        <authorList>
            <consortium name="US DOE Joint Genome Institute (JGI-PGF)"/>
            <person name="Walter F."/>
            <person name="Albersmeier A."/>
            <person name="Kalinowski J."/>
            <person name="Ruckert C."/>
        </authorList>
    </citation>
    <scope>NUCLEOTIDE SEQUENCE</scope>
    <source>
        <strain evidence="2">VKM B-2935</strain>
    </source>
</reference>
<evidence type="ECO:0000256" key="1">
    <source>
        <dbReference type="SAM" id="MobiDB-lite"/>
    </source>
</evidence>
<organism evidence="2 3">
    <name type="scientific">Pseudomonas turukhanskensis</name>
    <dbReference type="NCBI Taxonomy" id="1806536"/>
    <lineage>
        <taxon>Bacteria</taxon>
        <taxon>Pseudomonadati</taxon>
        <taxon>Pseudomonadota</taxon>
        <taxon>Gammaproteobacteria</taxon>
        <taxon>Pseudomonadales</taxon>
        <taxon>Pseudomonadaceae</taxon>
        <taxon>Pseudomonas</taxon>
    </lineage>
</organism>
<dbReference type="Proteomes" id="UP001143328">
    <property type="component" value="Unassembled WGS sequence"/>
</dbReference>
<protein>
    <recommendedName>
        <fullName evidence="4">DUF748 domain-containing protein</fullName>
    </recommendedName>
</protein>
<dbReference type="Gene3D" id="3.30.1330.60">
    <property type="entry name" value="OmpA-like domain"/>
    <property type="match status" value="1"/>
</dbReference>
<evidence type="ECO:0008006" key="4">
    <source>
        <dbReference type="Google" id="ProtNLM"/>
    </source>
</evidence>
<dbReference type="AlphaFoldDB" id="A0A9W6NHG8"/>
<dbReference type="InterPro" id="IPR008023">
    <property type="entry name" value="DUF748"/>
</dbReference>
<accession>A0A9W6NHG8</accession>
<evidence type="ECO:0000313" key="3">
    <source>
        <dbReference type="Proteomes" id="UP001143328"/>
    </source>
</evidence>
<dbReference type="InterPro" id="IPR052894">
    <property type="entry name" value="AsmA-related"/>
</dbReference>
<sequence length="995" mass="108608">MPKGLKRAVGALLIALGLYSLLGFLILPGIALRIANQQLAAMATVPAKLERLELNPFSLEVSAWGLHIGEPAADQIGFQRLYANLQLDSLWTGALHLADVELEKSQTAVQFSKDGTLNLTQLFKLPASPQPEVKDPDAKPFPLRLDRLQLIEGALQFADLRPSEPVQFVYDSLNLELKNLSTLPEDNADMTLVAKGPYGGQVDWTGKVSLAPITSSGQLKITDGNMKAFWPYVRDAVPLVLEKGTLSLSTDYSLDLSKGTQLLLTNAAITVAPFAIKAVDNRPLVNLERLEVSETSLDLAKQLVTIGKIRSQNLETWAAREKDGQLDWQKLFASKPINKKVEPAPNSVAEQPEGTEAPAPTPQTDPNVVAAQQVPAPTEPAKPWQVLLQDTQLRGYRIHLADRVPKDPVALDVGPLNLDLEKFDSLNGSPFTLKLDTGLGKQGKLTAAGQVNLNPVNAQLKVTTQDIDLRVAQSYLEPFVRLELRSGLLGSDLAVNLKSTEPLAFSVTGRAQVNQLHTLDTLKSRDFVKWKQLTLDGLDYQHGDSLAIEKVSLAQPYARFMINEDRSTNVSDLVIAQPADGKAPASKKQDPAGKPLGIHIGGISIDDGSANFADFSLKPNFGTAIQQLNGQIGTLDNRKPQAAKVDVKGKVDRYAPVSIVGSLNPFEPLDALDLTTSFKHVELTTLTPYSGKFAGYRIRKGRINLDLHYRIEKGQLNAENKLVVEKLQLGEQVDSPDAVDLPIRLAVALLKDTDGKIQLELPVSGDLNNPQFSVMPIVWQTLRNLVLRAVSAPFKFIAGLVSGGSDVDISTVQFAPGASNLDGPAEGGLNTLAEALKQRPNLRLEVEGLSAAKADGPLLAEQRLHREYQYIYYKMLQRRGDKVPAKAGLLEVPEDEQAPMLEGIYRTRLKKQPPEEWKELSDDERSAKLRADILANWSNNEVLLRKLAQARAATIKHYLVSKGGLADERIYMVDVSLGKAESNGRVASPLNLDSE</sequence>
<dbReference type="InterPro" id="IPR036737">
    <property type="entry name" value="OmpA-like_sf"/>
</dbReference>
<reference evidence="2" key="2">
    <citation type="submission" date="2023-01" db="EMBL/GenBank/DDBJ databases">
        <authorList>
            <person name="Sun Q."/>
            <person name="Evtushenko L."/>
        </authorList>
    </citation>
    <scope>NUCLEOTIDE SEQUENCE</scope>
    <source>
        <strain evidence="2">VKM B-2935</strain>
    </source>
</reference>
<dbReference type="Pfam" id="PF05359">
    <property type="entry name" value="DUF748"/>
    <property type="match status" value="2"/>
</dbReference>
<dbReference type="PANTHER" id="PTHR30441:SF8">
    <property type="entry name" value="DUF748 DOMAIN-CONTAINING PROTEIN"/>
    <property type="match status" value="1"/>
</dbReference>
<evidence type="ECO:0000313" key="2">
    <source>
        <dbReference type="EMBL" id="GLK91093.1"/>
    </source>
</evidence>
<dbReference type="EMBL" id="BSFN01000016">
    <property type="protein sequence ID" value="GLK91093.1"/>
    <property type="molecule type" value="Genomic_DNA"/>
</dbReference>
<dbReference type="PANTHER" id="PTHR30441">
    <property type="entry name" value="DUF748 DOMAIN-CONTAINING PROTEIN"/>
    <property type="match status" value="1"/>
</dbReference>
<feature type="region of interest" description="Disordered" evidence="1">
    <location>
        <begin position="339"/>
        <end position="365"/>
    </location>
</feature>
<dbReference type="GO" id="GO:0090313">
    <property type="term" value="P:regulation of protein targeting to membrane"/>
    <property type="evidence" value="ECO:0007669"/>
    <property type="project" value="TreeGrafter"/>
</dbReference>
<name>A0A9W6NHG8_9PSED</name>
<dbReference type="GO" id="GO:0005886">
    <property type="term" value="C:plasma membrane"/>
    <property type="evidence" value="ECO:0007669"/>
    <property type="project" value="TreeGrafter"/>
</dbReference>
<keyword evidence="3" id="KW-1185">Reference proteome</keyword>
<proteinExistence type="predicted"/>
<comment type="caution">
    <text evidence="2">The sequence shown here is derived from an EMBL/GenBank/DDBJ whole genome shotgun (WGS) entry which is preliminary data.</text>
</comment>
<gene>
    <name evidence="2" type="ORF">GCM10017655_41570</name>
</gene>
<dbReference type="RefSeq" id="WP_271197330.1">
    <property type="nucleotide sequence ID" value="NZ_BSFN01000016.1"/>
</dbReference>